<proteinExistence type="predicted"/>
<organism evidence="1 2">
    <name type="scientific">Hibiscus sabdariffa</name>
    <name type="common">roselle</name>
    <dbReference type="NCBI Taxonomy" id="183260"/>
    <lineage>
        <taxon>Eukaryota</taxon>
        <taxon>Viridiplantae</taxon>
        <taxon>Streptophyta</taxon>
        <taxon>Embryophyta</taxon>
        <taxon>Tracheophyta</taxon>
        <taxon>Spermatophyta</taxon>
        <taxon>Magnoliopsida</taxon>
        <taxon>eudicotyledons</taxon>
        <taxon>Gunneridae</taxon>
        <taxon>Pentapetalae</taxon>
        <taxon>rosids</taxon>
        <taxon>malvids</taxon>
        <taxon>Malvales</taxon>
        <taxon>Malvaceae</taxon>
        <taxon>Malvoideae</taxon>
        <taxon>Hibiscus</taxon>
    </lineage>
</organism>
<dbReference type="EMBL" id="JBBPBN010001041">
    <property type="protein sequence ID" value="KAK8480384.1"/>
    <property type="molecule type" value="Genomic_DNA"/>
</dbReference>
<dbReference type="Proteomes" id="UP001396334">
    <property type="component" value="Unassembled WGS sequence"/>
</dbReference>
<feature type="non-terminal residue" evidence="1">
    <location>
        <position position="66"/>
    </location>
</feature>
<evidence type="ECO:0008006" key="3">
    <source>
        <dbReference type="Google" id="ProtNLM"/>
    </source>
</evidence>
<comment type="caution">
    <text evidence="1">The sequence shown here is derived from an EMBL/GenBank/DDBJ whole genome shotgun (WGS) entry which is preliminary data.</text>
</comment>
<gene>
    <name evidence="1" type="ORF">V6N11_012963</name>
</gene>
<protein>
    <recommendedName>
        <fullName evidence="3">RNase H type-1 domain-containing protein</fullName>
    </recommendedName>
</protein>
<reference evidence="1 2" key="1">
    <citation type="journal article" date="2024" name="G3 (Bethesda)">
        <title>Genome assembly of Hibiscus sabdariffa L. provides insights into metabolisms of medicinal natural products.</title>
        <authorList>
            <person name="Kim T."/>
        </authorList>
    </citation>
    <scope>NUCLEOTIDE SEQUENCE [LARGE SCALE GENOMIC DNA]</scope>
    <source>
        <strain evidence="1">TK-2024</strain>
        <tissue evidence="1">Old leaves</tissue>
    </source>
</reference>
<name>A0ABR1ZII3_9ROSI</name>
<accession>A0ABR1ZII3</accession>
<evidence type="ECO:0000313" key="2">
    <source>
        <dbReference type="Proteomes" id="UP001396334"/>
    </source>
</evidence>
<keyword evidence="2" id="KW-1185">Reference proteome</keyword>
<sequence length="66" mass="7689">MGAEWVRLKENDAENSLIHRLKSFKGFLRDALVMLSESEWRSCPCVIIESDSKVVVSWVLQLERRP</sequence>
<evidence type="ECO:0000313" key="1">
    <source>
        <dbReference type="EMBL" id="KAK8480384.1"/>
    </source>
</evidence>